<dbReference type="InterPro" id="IPR036188">
    <property type="entry name" value="FAD/NAD-bd_sf"/>
</dbReference>
<reference evidence="3 4" key="1">
    <citation type="submission" date="2019-03" db="EMBL/GenBank/DDBJ databases">
        <authorList>
            <person name="Kox A.R. M."/>
        </authorList>
    </citation>
    <scope>NUCLEOTIDE SEQUENCE [LARGE SCALE GENOMIC DNA]</scope>
    <source>
        <strain evidence="3">MTUNDRAET4 annotated genome</strain>
    </source>
</reference>
<dbReference type="EMBL" id="LR536450">
    <property type="protein sequence ID" value="VFU09973.1"/>
    <property type="molecule type" value="Genomic_DNA"/>
</dbReference>
<keyword evidence="1 3" id="KW-0560">Oxidoreductase</keyword>
<protein>
    <submittedName>
        <fullName evidence="3">Sarcosine oxidase subunit beta</fullName>
        <ecNumber evidence="3">1.5.3.1</ecNumber>
    </submittedName>
</protein>
<name>A0A4U8Z3Y8_METTU</name>
<sequence length="91" mass="9805">MTFSGFELLKNALNGGAGWTPHWRKAQPKAAYDVIVIGGGGHGLATAHYLAGEFRNPRRRGDRKGWIGSGNAGRNTTIIRSNYLLAGNILL</sequence>
<evidence type="ECO:0000313" key="3">
    <source>
        <dbReference type="EMBL" id="VFU09973.1"/>
    </source>
</evidence>
<evidence type="ECO:0000259" key="2">
    <source>
        <dbReference type="Pfam" id="PF01266"/>
    </source>
</evidence>
<dbReference type="SUPFAM" id="SSF51905">
    <property type="entry name" value="FAD/NAD(P)-binding domain"/>
    <property type="match status" value="1"/>
</dbReference>
<dbReference type="GO" id="GO:0008115">
    <property type="term" value="F:sarcosine oxidase activity"/>
    <property type="evidence" value="ECO:0007669"/>
    <property type="project" value="UniProtKB-EC"/>
</dbReference>
<accession>A0A4U8Z3Y8</accession>
<dbReference type="EC" id="1.5.3.1" evidence="3"/>
<feature type="domain" description="FAD dependent oxidoreductase" evidence="2">
    <location>
        <begin position="33"/>
        <end position="83"/>
    </location>
</feature>
<evidence type="ECO:0000256" key="1">
    <source>
        <dbReference type="ARBA" id="ARBA00023002"/>
    </source>
</evidence>
<proteinExistence type="predicted"/>
<gene>
    <name evidence="3" type="ORF">MTUNDRAET4_3086</name>
</gene>
<dbReference type="AlphaFoldDB" id="A0A4U8Z3Y8"/>
<dbReference type="Proteomes" id="UP000294360">
    <property type="component" value="Chromosome"/>
</dbReference>
<dbReference type="InterPro" id="IPR006076">
    <property type="entry name" value="FAD-dep_OxRdtase"/>
</dbReference>
<organism evidence="3 4">
    <name type="scientific">Methylocella tundrae</name>
    <dbReference type="NCBI Taxonomy" id="227605"/>
    <lineage>
        <taxon>Bacteria</taxon>
        <taxon>Pseudomonadati</taxon>
        <taxon>Pseudomonadota</taxon>
        <taxon>Alphaproteobacteria</taxon>
        <taxon>Hyphomicrobiales</taxon>
        <taxon>Beijerinckiaceae</taxon>
        <taxon>Methylocella</taxon>
    </lineage>
</organism>
<dbReference type="RefSeq" id="WP_166795950.1">
    <property type="nucleotide sequence ID" value="NZ_LR536450.1"/>
</dbReference>
<dbReference type="KEGG" id="mtun:MTUNDRAET4_3086"/>
<dbReference type="Pfam" id="PF01266">
    <property type="entry name" value="DAO"/>
    <property type="match status" value="1"/>
</dbReference>
<evidence type="ECO:0000313" key="4">
    <source>
        <dbReference type="Proteomes" id="UP000294360"/>
    </source>
</evidence>
<dbReference type="Gene3D" id="3.50.50.60">
    <property type="entry name" value="FAD/NAD(P)-binding domain"/>
    <property type="match status" value="1"/>
</dbReference>